<dbReference type="SUPFAM" id="SSF52343">
    <property type="entry name" value="Ferredoxin reductase-like, C-terminal NADP-linked domain"/>
    <property type="match status" value="1"/>
</dbReference>
<dbReference type="InterPro" id="IPR008254">
    <property type="entry name" value="Flavodoxin/NO_synth"/>
</dbReference>
<reference evidence="9" key="1">
    <citation type="submission" date="2023-08" db="EMBL/GenBank/DDBJ databases">
        <title>Draft sequence of the Babesia gibsoni genome.</title>
        <authorList>
            <person name="Yamagishi J.Y."/>
            <person name="Xuan X.X."/>
        </authorList>
    </citation>
    <scope>NUCLEOTIDE SEQUENCE</scope>
    <source>
        <strain evidence="9">Azabu</strain>
    </source>
</reference>
<evidence type="ECO:0000259" key="8">
    <source>
        <dbReference type="PROSITE" id="PS50902"/>
    </source>
</evidence>
<dbReference type="Gene3D" id="2.40.30.10">
    <property type="entry name" value="Translation factors"/>
    <property type="match status" value="1"/>
</dbReference>
<evidence type="ECO:0000256" key="4">
    <source>
        <dbReference type="ARBA" id="ARBA00022643"/>
    </source>
</evidence>
<dbReference type="GO" id="GO:0005829">
    <property type="term" value="C:cytosol"/>
    <property type="evidence" value="ECO:0007669"/>
    <property type="project" value="TreeGrafter"/>
</dbReference>
<dbReference type="PROSITE" id="PS50902">
    <property type="entry name" value="FLAVODOXIN_LIKE"/>
    <property type="match status" value="1"/>
</dbReference>
<evidence type="ECO:0000256" key="6">
    <source>
        <dbReference type="ARBA" id="ARBA00022857"/>
    </source>
</evidence>
<keyword evidence="10" id="KW-1185">Reference proteome</keyword>
<comment type="cofactor">
    <cofactor evidence="2">
        <name>FAD</name>
        <dbReference type="ChEBI" id="CHEBI:57692"/>
    </cofactor>
</comment>
<dbReference type="InterPro" id="IPR001094">
    <property type="entry name" value="Flavdoxin-like"/>
</dbReference>
<protein>
    <submittedName>
        <fullName evidence="9">Nitric oxide synthase-related protein</fullName>
    </submittedName>
</protein>
<dbReference type="GO" id="GO:0016491">
    <property type="term" value="F:oxidoreductase activity"/>
    <property type="evidence" value="ECO:0007669"/>
    <property type="project" value="UniProtKB-KW"/>
</dbReference>
<name>A0AAD8LR78_BABGI</name>
<keyword evidence="7" id="KW-0560">Oxidoreductase</keyword>
<evidence type="ECO:0000256" key="5">
    <source>
        <dbReference type="ARBA" id="ARBA00022827"/>
    </source>
</evidence>
<dbReference type="InterPro" id="IPR023173">
    <property type="entry name" value="NADPH_Cyt_P450_Rdtase_alpha"/>
</dbReference>
<proteinExistence type="predicted"/>
<dbReference type="Gene3D" id="3.40.50.80">
    <property type="entry name" value="Nucleotide-binding domain of ferredoxin-NADP reductase (FNR) module"/>
    <property type="match status" value="1"/>
</dbReference>
<dbReference type="InterPro" id="IPR003097">
    <property type="entry name" value="CysJ-like_FAD-binding"/>
</dbReference>
<dbReference type="Pfam" id="PF00258">
    <property type="entry name" value="Flavodoxin_1"/>
    <property type="match status" value="1"/>
</dbReference>
<feature type="domain" description="Flavodoxin-like" evidence="8">
    <location>
        <begin position="1"/>
        <end position="141"/>
    </location>
</feature>
<keyword evidence="6" id="KW-0521">NADP</keyword>
<dbReference type="EMBL" id="JAVEPI010000002">
    <property type="protein sequence ID" value="KAK1443471.1"/>
    <property type="molecule type" value="Genomic_DNA"/>
</dbReference>
<dbReference type="InterPro" id="IPR029039">
    <property type="entry name" value="Flavoprotein-like_sf"/>
</dbReference>
<comment type="cofactor">
    <cofactor evidence="1">
        <name>FMN</name>
        <dbReference type="ChEBI" id="CHEBI:58210"/>
    </cofactor>
</comment>
<dbReference type="PANTHER" id="PTHR19384:SF10">
    <property type="entry name" value="NADPH-DEPENDENT DIFLAVIN OXIDOREDUCTASE 1"/>
    <property type="match status" value="1"/>
</dbReference>
<keyword evidence="3" id="KW-0285">Flavoprotein</keyword>
<dbReference type="SUPFAM" id="SSF63380">
    <property type="entry name" value="Riboflavin synthase domain-like"/>
    <property type="match status" value="1"/>
</dbReference>
<accession>A0AAD8LR78</accession>
<dbReference type="GO" id="GO:0050660">
    <property type="term" value="F:flavin adenine dinucleotide binding"/>
    <property type="evidence" value="ECO:0007669"/>
    <property type="project" value="TreeGrafter"/>
</dbReference>
<dbReference type="Gene3D" id="3.40.50.360">
    <property type="match status" value="1"/>
</dbReference>
<dbReference type="Pfam" id="PF00667">
    <property type="entry name" value="FAD_binding_1"/>
    <property type="match status" value="1"/>
</dbReference>
<dbReference type="InterPro" id="IPR017938">
    <property type="entry name" value="Riboflavin_synthase-like_b-brl"/>
</dbReference>
<keyword evidence="5" id="KW-0274">FAD</keyword>
<dbReference type="InterPro" id="IPR039261">
    <property type="entry name" value="FNR_nucleotide-bd"/>
</dbReference>
<dbReference type="SUPFAM" id="SSF52218">
    <property type="entry name" value="Flavoproteins"/>
    <property type="match status" value="1"/>
</dbReference>
<evidence type="ECO:0000313" key="10">
    <source>
        <dbReference type="Proteomes" id="UP001230268"/>
    </source>
</evidence>
<dbReference type="GO" id="GO:0010181">
    <property type="term" value="F:FMN binding"/>
    <property type="evidence" value="ECO:0007669"/>
    <property type="project" value="InterPro"/>
</dbReference>
<gene>
    <name evidence="9" type="ORF">BgAZ_203470</name>
</gene>
<dbReference type="AlphaFoldDB" id="A0AAD8LR78"/>
<dbReference type="PRINTS" id="PR00369">
    <property type="entry name" value="FLAVODOXIN"/>
</dbReference>
<dbReference type="Gene3D" id="1.20.990.10">
    <property type="entry name" value="NADPH-cytochrome p450 Reductase, Chain A, domain 3"/>
    <property type="match status" value="1"/>
</dbReference>
<evidence type="ECO:0000256" key="7">
    <source>
        <dbReference type="ARBA" id="ARBA00023002"/>
    </source>
</evidence>
<keyword evidence="4" id="KW-0288">FMN</keyword>
<evidence type="ECO:0000256" key="3">
    <source>
        <dbReference type="ARBA" id="ARBA00022630"/>
    </source>
</evidence>
<evidence type="ECO:0000256" key="1">
    <source>
        <dbReference type="ARBA" id="ARBA00001917"/>
    </source>
</evidence>
<evidence type="ECO:0000256" key="2">
    <source>
        <dbReference type="ARBA" id="ARBA00001974"/>
    </source>
</evidence>
<dbReference type="Proteomes" id="UP001230268">
    <property type="component" value="Unassembled WGS sequence"/>
</dbReference>
<sequence>MLIVYATETGSAEGLAYSIYLELYLRGIDVFVTNSCMVTPHVLNYHDRIIFIVSTAAYGEFPHSAHKLVSDLRGLKTRVKWSYTLFGLGDSRYPLFNHAARKLVTILDVIGAAQFHRVAYGDEQHPLGYLGEFITWFSDFKDQLKLGDVQNAGPLQFDLSVEKLGMEAKEGNIKVKCLTGQVISNDVITSEDHFRNVRNIVIHCNGGKYTTGDICCIYPTGHPEAVRHSLIKLGFNPEETIILHRRKNGCISFSNTSVVFHGNEKQKQMDEGLLPYEGKNISLTTLFSDFLSLSNLCCQWQMYVMSIFAEMEIHKTKLLEMSSFTIEGCAEYNRYCKDERRSLYEVLCDFNSVKLPLYVLINIATPYYPRLYSIASTHNTLGIGRPEPSVFDGSLSSVSYKSFKAFLKQERKRNGLMELCVSEVTHNTPYGRKIEGQASELLANAVPRQLLRFDIIKSGVAPAVLDLSVPVLFICTGTGLAAVKPLLEGRMERFMQLWNEHFRLPNVRDIAFFGFRRKRQDHLYLGDMRLLKMWCDIVFVYSRESGKKVYVQDVISQFPKRVIEILMKGLVFISGRSHPMPKQVIETLSDILVTGAGFGKRAADKFVESALLGGKIIVDTWG</sequence>
<comment type="caution">
    <text evidence="9">The sequence shown here is derived from an EMBL/GenBank/DDBJ whole genome shotgun (WGS) entry which is preliminary data.</text>
</comment>
<evidence type="ECO:0000313" key="9">
    <source>
        <dbReference type="EMBL" id="KAK1443471.1"/>
    </source>
</evidence>
<organism evidence="9 10">
    <name type="scientific">Babesia gibsoni</name>
    <dbReference type="NCBI Taxonomy" id="33632"/>
    <lineage>
        <taxon>Eukaryota</taxon>
        <taxon>Sar</taxon>
        <taxon>Alveolata</taxon>
        <taxon>Apicomplexa</taxon>
        <taxon>Aconoidasida</taxon>
        <taxon>Piroplasmida</taxon>
        <taxon>Babesiidae</taxon>
        <taxon>Babesia</taxon>
    </lineage>
</organism>
<dbReference type="PANTHER" id="PTHR19384">
    <property type="entry name" value="NITRIC OXIDE SYNTHASE-RELATED"/>
    <property type="match status" value="1"/>
</dbReference>